<name>A0A139QR65_STROR</name>
<gene>
    <name evidence="1" type="ORF">SORDD24_00934</name>
</gene>
<protein>
    <submittedName>
        <fullName evidence="1">Uncharacterized protein</fullName>
    </submittedName>
</protein>
<dbReference type="PATRIC" id="fig|1303.84.peg.1015"/>
<dbReference type="Proteomes" id="UP000070353">
    <property type="component" value="Unassembled WGS sequence"/>
</dbReference>
<reference evidence="1 2" key="1">
    <citation type="submission" date="2016-01" db="EMBL/GenBank/DDBJ databases">
        <title>Highly variable Streptococcus oralis are common among viridans streptococci isolated from primates.</title>
        <authorList>
            <person name="Denapaite D."/>
            <person name="Rieger M."/>
            <person name="Koendgen S."/>
            <person name="Brueckner R."/>
            <person name="Ochigava I."/>
            <person name="Kappeler P."/>
            <person name="Maetz-Rensing K."/>
            <person name="Leendertz F."/>
            <person name="Hakenbeck R."/>
        </authorList>
    </citation>
    <scope>NUCLEOTIDE SEQUENCE [LARGE SCALE GENOMIC DNA]</scope>
    <source>
        <strain evidence="1 2">DD24</strain>
    </source>
</reference>
<dbReference type="EMBL" id="LQZB01000091">
    <property type="protein sequence ID" value="KXU05007.1"/>
    <property type="molecule type" value="Genomic_DNA"/>
</dbReference>
<accession>A0A139QR65</accession>
<proteinExistence type="predicted"/>
<comment type="caution">
    <text evidence="1">The sequence shown here is derived from an EMBL/GenBank/DDBJ whole genome shotgun (WGS) entry which is preliminary data.</text>
</comment>
<sequence>MQDTCTLECLDKCQKAVYPSSVLLPESLSSFLPCPFGAFTVSPEFRPFTVMENKPFSTSIKLHSVLVFNFFLFYKKS</sequence>
<evidence type="ECO:0000313" key="2">
    <source>
        <dbReference type="Proteomes" id="UP000070353"/>
    </source>
</evidence>
<dbReference type="AlphaFoldDB" id="A0A139QR65"/>
<organism evidence="1 2">
    <name type="scientific">Streptococcus oralis</name>
    <dbReference type="NCBI Taxonomy" id="1303"/>
    <lineage>
        <taxon>Bacteria</taxon>
        <taxon>Bacillati</taxon>
        <taxon>Bacillota</taxon>
        <taxon>Bacilli</taxon>
        <taxon>Lactobacillales</taxon>
        <taxon>Streptococcaceae</taxon>
        <taxon>Streptococcus</taxon>
    </lineage>
</organism>
<evidence type="ECO:0000313" key="1">
    <source>
        <dbReference type="EMBL" id="KXU05007.1"/>
    </source>
</evidence>